<dbReference type="EMBL" id="CP054929">
    <property type="protein sequence ID" value="QKW53424.1"/>
    <property type="molecule type" value="Genomic_DNA"/>
</dbReference>
<evidence type="ECO:0000256" key="7">
    <source>
        <dbReference type="SAM" id="MobiDB-lite"/>
    </source>
</evidence>
<dbReference type="SUPFAM" id="SSF56112">
    <property type="entry name" value="Protein kinase-like (PK-like)"/>
    <property type="match status" value="1"/>
</dbReference>
<proteinExistence type="predicted"/>
<dbReference type="GO" id="GO:0004674">
    <property type="term" value="F:protein serine/threonine kinase activity"/>
    <property type="evidence" value="ECO:0007669"/>
    <property type="project" value="UniProtKB-KW"/>
</dbReference>
<dbReference type="Pfam" id="PF00069">
    <property type="entry name" value="Pkinase"/>
    <property type="match status" value="1"/>
</dbReference>
<dbReference type="Proteomes" id="UP000509303">
    <property type="component" value="Chromosome"/>
</dbReference>
<dbReference type="CDD" id="cd14014">
    <property type="entry name" value="STKc_PknB_like"/>
    <property type="match status" value="1"/>
</dbReference>
<evidence type="ECO:0000256" key="1">
    <source>
        <dbReference type="ARBA" id="ARBA00012513"/>
    </source>
</evidence>
<reference evidence="9 10" key="1">
    <citation type="submission" date="2020-06" db="EMBL/GenBank/DDBJ databases">
        <title>Genome mining for natural products.</title>
        <authorList>
            <person name="Zhang B."/>
            <person name="Shi J."/>
            <person name="Ge H."/>
        </authorList>
    </citation>
    <scope>NUCLEOTIDE SEQUENCE [LARGE SCALE GENOMIC DNA]</scope>
    <source>
        <strain evidence="9 10">NA00687</strain>
    </source>
</reference>
<evidence type="ECO:0000256" key="4">
    <source>
        <dbReference type="ARBA" id="ARBA00022741"/>
    </source>
</evidence>
<keyword evidence="10" id="KW-1185">Reference proteome</keyword>
<dbReference type="AlphaFoldDB" id="A0A7H8NG06"/>
<keyword evidence="2" id="KW-0723">Serine/threonine-protein kinase</keyword>
<evidence type="ECO:0000313" key="9">
    <source>
        <dbReference type="EMBL" id="QKW53424.1"/>
    </source>
</evidence>
<dbReference type="PANTHER" id="PTHR43289">
    <property type="entry name" value="MITOGEN-ACTIVATED PROTEIN KINASE KINASE KINASE 20-RELATED"/>
    <property type="match status" value="1"/>
</dbReference>
<feature type="domain" description="Protein kinase" evidence="8">
    <location>
        <begin position="69"/>
        <end position="311"/>
    </location>
</feature>
<dbReference type="PROSITE" id="PS50011">
    <property type="entry name" value="PROTEIN_KINASE_DOM"/>
    <property type="match status" value="1"/>
</dbReference>
<keyword evidence="3" id="KW-0808">Transferase</keyword>
<keyword evidence="6" id="KW-0067">ATP-binding</keyword>
<keyword evidence="5 9" id="KW-0418">Kinase</keyword>
<dbReference type="EC" id="2.7.11.1" evidence="1"/>
<evidence type="ECO:0000259" key="8">
    <source>
        <dbReference type="PROSITE" id="PS50011"/>
    </source>
</evidence>
<gene>
    <name evidence="9" type="ORF">HUT08_32125</name>
</gene>
<name>A0A7H8NG06_9ACTN</name>
<dbReference type="SMART" id="SM00220">
    <property type="entry name" value="S_TKc"/>
    <property type="match status" value="1"/>
</dbReference>
<dbReference type="PANTHER" id="PTHR43289:SF6">
    <property type="entry name" value="SERINE_THREONINE-PROTEIN KINASE NEKL-3"/>
    <property type="match status" value="1"/>
</dbReference>
<protein>
    <recommendedName>
        <fullName evidence="1">non-specific serine/threonine protein kinase</fullName>
        <ecNumber evidence="1">2.7.11.1</ecNumber>
    </recommendedName>
</protein>
<evidence type="ECO:0000256" key="5">
    <source>
        <dbReference type="ARBA" id="ARBA00022777"/>
    </source>
</evidence>
<feature type="compositionally biased region" description="Low complexity" evidence="7">
    <location>
        <begin position="389"/>
        <end position="407"/>
    </location>
</feature>
<dbReference type="Gene3D" id="1.10.510.10">
    <property type="entry name" value="Transferase(Phosphotransferase) domain 1"/>
    <property type="match status" value="1"/>
</dbReference>
<dbReference type="GO" id="GO:0005524">
    <property type="term" value="F:ATP binding"/>
    <property type="evidence" value="ECO:0007669"/>
    <property type="project" value="UniProtKB-KW"/>
</dbReference>
<dbReference type="PROSITE" id="PS00108">
    <property type="entry name" value="PROTEIN_KINASE_ST"/>
    <property type="match status" value="1"/>
</dbReference>
<evidence type="ECO:0000256" key="3">
    <source>
        <dbReference type="ARBA" id="ARBA00022679"/>
    </source>
</evidence>
<dbReference type="Gene3D" id="3.30.200.20">
    <property type="entry name" value="Phosphorylase Kinase, domain 1"/>
    <property type="match status" value="1"/>
</dbReference>
<feature type="region of interest" description="Disordered" evidence="7">
    <location>
        <begin position="389"/>
        <end position="414"/>
    </location>
</feature>
<dbReference type="InterPro" id="IPR011009">
    <property type="entry name" value="Kinase-like_dom_sf"/>
</dbReference>
<organism evidence="9 10">
    <name type="scientific">Streptomyces buecherae</name>
    <dbReference type="NCBI Taxonomy" id="2763006"/>
    <lineage>
        <taxon>Bacteria</taxon>
        <taxon>Bacillati</taxon>
        <taxon>Actinomycetota</taxon>
        <taxon>Actinomycetes</taxon>
        <taxon>Kitasatosporales</taxon>
        <taxon>Streptomycetaceae</taxon>
        <taxon>Streptomyces</taxon>
    </lineage>
</organism>
<dbReference type="InterPro" id="IPR000719">
    <property type="entry name" value="Prot_kinase_dom"/>
</dbReference>
<evidence type="ECO:0000313" key="10">
    <source>
        <dbReference type="Proteomes" id="UP000509303"/>
    </source>
</evidence>
<accession>A0A7H8NG06</accession>
<keyword evidence="4" id="KW-0547">Nucleotide-binding</keyword>
<evidence type="ECO:0000256" key="2">
    <source>
        <dbReference type="ARBA" id="ARBA00022527"/>
    </source>
</evidence>
<dbReference type="InterPro" id="IPR008271">
    <property type="entry name" value="Ser/Thr_kinase_AS"/>
</dbReference>
<sequence>MRHAPDRWGQVCPGTVRQPGELRRKRRVPCPVRSTFGPHPWSAYRSTPVVPAFREGGVVVHPGEKVGKYRLTNGPVEGGRGAVWFAVDTELARSVVLKRARLENSGPGAFEELLAEARALAKFSHPHVVTLYDAVRTGRDKRATFWLVMEHVRGGSLDAPVKLAPQHAAAIGAQIADALAALHAKGLVHCDVKPGNIVLTEEHVAKLADFGAAHRVDSSATITPNGPLSLTPAYAAPEAFHGAPERASDVFSLGVTLYVLTTGTPPLRGPGHVVRQEAISPHIGPLSALVTAMTHTDPRARPTAAAAHQALADLAGLAGGARDLATLPLGMITKLLPDPPGGPTLPSPPRLLPPAVLRRNPLLAFGALGVAALAVAVPLLLLSLSDGDGAEAQAAPSPSSPSATDPAFLGEPRTADPCALLDGRGFDAYEATELDRHQGNFNRCDVLLLEGNDDVVDVRVELDADELPEGEKSRTTGRVTVVEPAVERDRCERALAVTGARDSSLRITVAAREPDQVRQHLCDTAEIATRYAVKVLNDGEVPRRDGVFAANSLAHQDACTLLDVAALAKVPGVDAGDPDAGFGHWACQWKSTTADIEVDLQFDQGRAPSGKDTERTKVGDRSAVVLPDYDGAGSCRIEVVHRAYMGPDRMEGTERVALTAKGDGLKGSVPCALAKDLARSVVASLPPA</sequence>
<evidence type="ECO:0000256" key="6">
    <source>
        <dbReference type="ARBA" id="ARBA00022840"/>
    </source>
</evidence>